<dbReference type="InterPro" id="IPR037165">
    <property type="entry name" value="AldOxase/xan_DH_Mopterin-bd_sf"/>
</dbReference>
<dbReference type="InterPro" id="IPR046867">
    <property type="entry name" value="AldOxase/xan_DH_MoCoBD2"/>
</dbReference>
<dbReference type="Gene3D" id="3.30.365.10">
    <property type="entry name" value="Aldehyde oxidase/xanthine dehydrogenase, molybdopterin binding domain"/>
    <property type="match status" value="4"/>
</dbReference>
<dbReference type="PIRSF" id="PIRSF036389">
    <property type="entry name" value="IOR_B"/>
    <property type="match status" value="1"/>
</dbReference>
<evidence type="ECO:0000259" key="1">
    <source>
        <dbReference type="SMART" id="SM01008"/>
    </source>
</evidence>
<dbReference type="AlphaFoldDB" id="A0A381SEJ9"/>
<dbReference type="EMBL" id="UINC01002998">
    <property type="protein sequence ID" value="SVA02376.1"/>
    <property type="molecule type" value="Genomic_DNA"/>
</dbReference>
<dbReference type="SMART" id="SM01008">
    <property type="entry name" value="Ald_Xan_dh_C"/>
    <property type="match status" value="1"/>
</dbReference>
<feature type="domain" description="Aldehyde oxidase/xanthine dehydrogenase a/b hammerhead" evidence="1">
    <location>
        <begin position="208"/>
        <end position="286"/>
    </location>
</feature>
<proteinExistence type="predicted"/>
<accession>A0A381SEJ9</accession>
<dbReference type="PANTHER" id="PTHR47495:SF2">
    <property type="entry name" value="ALDEHYDE DEHYDROGENASE"/>
    <property type="match status" value="1"/>
</dbReference>
<protein>
    <recommendedName>
        <fullName evidence="1">Aldehyde oxidase/xanthine dehydrogenase a/b hammerhead domain-containing protein</fullName>
    </recommendedName>
</protein>
<evidence type="ECO:0000313" key="2">
    <source>
        <dbReference type="EMBL" id="SVA02376.1"/>
    </source>
</evidence>
<dbReference type="PANTHER" id="PTHR47495">
    <property type="entry name" value="ALDEHYDE DEHYDROGENASE"/>
    <property type="match status" value="1"/>
</dbReference>
<gene>
    <name evidence="2" type="ORF">METZ01_LOCUS55230</name>
</gene>
<dbReference type="InterPro" id="IPR006311">
    <property type="entry name" value="TAT_signal"/>
</dbReference>
<dbReference type="SUPFAM" id="SSF56003">
    <property type="entry name" value="Molybdenum cofactor-binding domain"/>
    <property type="match status" value="2"/>
</dbReference>
<dbReference type="Pfam" id="PF20256">
    <property type="entry name" value="MoCoBD_2"/>
    <property type="match status" value="2"/>
</dbReference>
<dbReference type="InterPro" id="IPR008274">
    <property type="entry name" value="AldOxase/xan_DH_MoCoBD1"/>
</dbReference>
<dbReference type="InterPro" id="IPR000674">
    <property type="entry name" value="Ald_Oxase/Xan_DH_a/b"/>
</dbReference>
<dbReference type="InterPro" id="IPR012368">
    <property type="entry name" value="OxRdtase_Mopterin-bd_su_IorB"/>
</dbReference>
<dbReference type="Gene3D" id="3.90.1170.50">
    <property type="entry name" value="Aldehyde oxidase/xanthine dehydrogenase, a/b hammerhead"/>
    <property type="match status" value="1"/>
</dbReference>
<dbReference type="PROSITE" id="PS51318">
    <property type="entry name" value="TAT"/>
    <property type="match status" value="1"/>
</dbReference>
<dbReference type="Pfam" id="PF02738">
    <property type="entry name" value="MoCoBD_1"/>
    <property type="match status" value="1"/>
</dbReference>
<dbReference type="InterPro" id="IPR052516">
    <property type="entry name" value="N-heterocyclic_Hydroxylase"/>
</dbReference>
<sequence length="705" mass="77359">MGKYSLSRRVFLKKSALTFTGLIIGFTYEPESSLAVKVENAEELGIWIRIAPDGSTTLIVPSSEMGQGVNTSLSMILAEELEADWQSVKTETAPVNSKYINPESNSGQMTAGSSSVKGFWNPLRKAGAAVRLMLQKAAAQKWEIPIEECVAKSGYIYRKNSSQKLSYGELAEAAGKIDIPSDPPLKNSKDYNLVGKSIKRIDIPSKTNGSAQFGIDVRLPEMMYATIRQSPVFGGEVLSYDEDAAKSIRGVKKVILIPNGIAVIADNTWRAKRGMEVLNLKFHGGKTIGLESQQVQKELLKALDDEGKTKIEANQVLDLEYEVPFLAHAPLEPMNCTANVTDNFCEVWVPTQSQGGCMDAAKEITELDEEQIQIHTTYLGGGFGRRGETDFVKQSLILAKALGKPIKVTWMREEDMQHDFYRPASMSRFQIGLNKDGFPISWNNQLASPSILKRFFAPMAWFNIDPLSTEGADEIPYAIEDFNIDYSEVDSGVPVGFWHSVGSSFNAFFTESAIDEAAHLAQQDQFDYRMKLLSGKPRFQKVLEKVMRESKWGRILPKGHGLGIAIHKSFGSIVGAVIEVSTDVNGMLNLNKAWIAIDCGKVINPNTVRAQMEGGFTFGLSATLGEEITLKDGRVEQSNFHDYSILRLKGSPEISVEIIESGNEIGGVGEVAVPLAAPALTNAIFSSSGRRIRSLPLSKHGIKIA</sequence>
<dbReference type="GO" id="GO:0016491">
    <property type="term" value="F:oxidoreductase activity"/>
    <property type="evidence" value="ECO:0007669"/>
    <property type="project" value="InterPro"/>
</dbReference>
<organism evidence="2">
    <name type="scientific">marine metagenome</name>
    <dbReference type="NCBI Taxonomy" id="408172"/>
    <lineage>
        <taxon>unclassified sequences</taxon>
        <taxon>metagenomes</taxon>
        <taxon>ecological metagenomes</taxon>
    </lineage>
</organism>
<name>A0A381SEJ9_9ZZZZ</name>
<reference evidence="2" key="1">
    <citation type="submission" date="2018-05" db="EMBL/GenBank/DDBJ databases">
        <authorList>
            <person name="Lanie J.A."/>
            <person name="Ng W.-L."/>
            <person name="Kazmierczak K.M."/>
            <person name="Andrzejewski T.M."/>
            <person name="Davidsen T.M."/>
            <person name="Wayne K.J."/>
            <person name="Tettelin H."/>
            <person name="Glass J.I."/>
            <person name="Rusch D."/>
            <person name="Podicherti R."/>
            <person name="Tsui H.-C.T."/>
            <person name="Winkler M.E."/>
        </authorList>
    </citation>
    <scope>NUCLEOTIDE SEQUENCE</scope>
</reference>